<dbReference type="CDD" id="cd12087">
    <property type="entry name" value="TM_EGFR-like"/>
    <property type="match status" value="1"/>
</dbReference>
<evidence type="ECO:0000313" key="3">
    <source>
        <dbReference type="Proteomes" id="UP001447188"/>
    </source>
</evidence>
<dbReference type="EMBL" id="JBBBZM010000002">
    <property type="protein sequence ID" value="KAL0640639.1"/>
    <property type="molecule type" value="Genomic_DNA"/>
</dbReference>
<feature type="transmembrane region" description="Helical" evidence="1">
    <location>
        <begin position="297"/>
        <end position="319"/>
    </location>
</feature>
<name>A0ABR3GXH3_9PEZI</name>
<comment type="caution">
    <text evidence="2">The sequence shown here is derived from an EMBL/GenBank/DDBJ whole genome shotgun (WGS) entry which is preliminary data.</text>
</comment>
<evidence type="ECO:0000313" key="2">
    <source>
        <dbReference type="EMBL" id="KAL0640639.1"/>
    </source>
</evidence>
<evidence type="ECO:0000256" key="1">
    <source>
        <dbReference type="SAM" id="Phobius"/>
    </source>
</evidence>
<evidence type="ECO:0008006" key="4">
    <source>
        <dbReference type="Google" id="ProtNLM"/>
    </source>
</evidence>
<sequence>MEVKKAVDVPVLNRFGVWADSNQNSIYIQGGHFYTATGWEESQYNVNDSAIPAYSIWRFDLSSQKWTNVTGRGNSKDRFERAVAGAAVSVPSMNQSFYAGGIVTSRSDPTAQRDLFVPQAGMLIYEHDNDNLKKVTYGSDEEQGYGFWHGSLNHMQLGEGKGFLISLMGETAIAGVTRPDAPKVNDETGIPVKFDHVLFYDLDKNKWYKQKTTSIDDDLPVTRTRFCGQTVYSKDTNTWDTPKVVRDRAELDSEKRREPYLKPWADPVLKSAFDYNIPTQTLTPPPPPPPGFPGWEIAVIVIGVLAGLTVIAAIAYFIMKYKGRISDVNGHPAGALRESGKKIVGVRVEFSNFEYTINKRKYDIQTETRKLFQDSQCLVALAKASNTDMAKTKRDSNRKRLGELHAEMNTLSRLQREEKMRIEQRSFSLNYIARKKRTCRFSANWNQRTDPIGQDVQALKFSAVIRQFPPAANSSFDTFDAP</sequence>
<keyword evidence="1" id="KW-0812">Transmembrane</keyword>
<protein>
    <recommendedName>
        <fullName evidence="4">Kelch repeat protein</fullName>
    </recommendedName>
</protein>
<keyword evidence="1" id="KW-1133">Transmembrane helix</keyword>
<organism evidence="2 3">
    <name type="scientific">Discina gigas</name>
    <dbReference type="NCBI Taxonomy" id="1032678"/>
    <lineage>
        <taxon>Eukaryota</taxon>
        <taxon>Fungi</taxon>
        <taxon>Dikarya</taxon>
        <taxon>Ascomycota</taxon>
        <taxon>Pezizomycotina</taxon>
        <taxon>Pezizomycetes</taxon>
        <taxon>Pezizales</taxon>
        <taxon>Discinaceae</taxon>
        <taxon>Discina</taxon>
    </lineage>
</organism>
<proteinExistence type="predicted"/>
<keyword evidence="1" id="KW-0472">Membrane</keyword>
<gene>
    <name evidence="2" type="ORF">Q9L58_000308</name>
</gene>
<dbReference type="Proteomes" id="UP001447188">
    <property type="component" value="Unassembled WGS sequence"/>
</dbReference>
<accession>A0ABR3GXH3</accession>
<reference evidence="2 3" key="1">
    <citation type="submission" date="2024-02" db="EMBL/GenBank/DDBJ databases">
        <title>Discinaceae phylogenomics.</title>
        <authorList>
            <person name="Dirks A.C."/>
            <person name="James T.Y."/>
        </authorList>
    </citation>
    <scope>NUCLEOTIDE SEQUENCE [LARGE SCALE GENOMIC DNA]</scope>
    <source>
        <strain evidence="2 3">ACD0624</strain>
    </source>
</reference>
<keyword evidence="3" id="KW-1185">Reference proteome</keyword>